<dbReference type="AlphaFoldDB" id="A0A6M3KNV0"/>
<dbReference type="InterPro" id="IPR011335">
    <property type="entry name" value="Restrct_endonuc-II-like"/>
</dbReference>
<dbReference type="InterPro" id="IPR011856">
    <property type="entry name" value="tRNA_endonuc-like_dom_sf"/>
</dbReference>
<accession>A0A6M3KNV0</accession>
<protein>
    <recommendedName>
        <fullName evidence="3">VRR-NUC domain-containing protein</fullName>
    </recommendedName>
</protein>
<dbReference type="Gene3D" id="3.40.1350.10">
    <property type="match status" value="1"/>
</dbReference>
<organism evidence="2">
    <name type="scientific">viral metagenome</name>
    <dbReference type="NCBI Taxonomy" id="1070528"/>
    <lineage>
        <taxon>unclassified sequences</taxon>
        <taxon>metagenomes</taxon>
        <taxon>organismal metagenomes</taxon>
    </lineage>
</organism>
<evidence type="ECO:0000313" key="1">
    <source>
        <dbReference type="EMBL" id="QJA64925.1"/>
    </source>
</evidence>
<dbReference type="GO" id="GO:0003676">
    <property type="term" value="F:nucleic acid binding"/>
    <property type="evidence" value="ECO:0007669"/>
    <property type="project" value="InterPro"/>
</dbReference>
<sequence>MRKETDIQREICKYLKIKGYFFWRESNQRRFKNGVHLKTWYEIKGKPDILILHKGMFIGVECKSEVGILSPNQKEFRRMWERNGGMYIVAKSVNDVIEAGL</sequence>
<proteinExistence type="predicted"/>
<reference evidence="2" key="1">
    <citation type="submission" date="2020-03" db="EMBL/GenBank/DDBJ databases">
        <title>The deep terrestrial virosphere.</title>
        <authorList>
            <person name="Holmfeldt K."/>
            <person name="Nilsson E."/>
            <person name="Simone D."/>
            <person name="Lopez-Fernandez M."/>
            <person name="Wu X."/>
            <person name="de Brujin I."/>
            <person name="Lundin D."/>
            <person name="Andersson A."/>
            <person name="Bertilsson S."/>
            <person name="Dopson M."/>
        </authorList>
    </citation>
    <scope>NUCLEOTIDE SEQUENCE</scope>
    <source>
        <strain evidence="2">MM415A00259</strain>
        <strain evidence="1">MM415B00452</strain>
    </source>
</reference>
<evidence type="ECO:0000313" key="2">
    <source>
        <dbReference type="EMBL" id="QJA83717.1"/>
    </source>
</evidence>
<evidence type="ECO:0008006" key="3">
    <source>
        <dbReference type="Google" id="ProtNLM"/>
    </source>
</evidence>
<dbReference type="SUPFAM" id="SSF52980">
    <property type="entry name" value="Restriction endonuclease-like"/>
    <property type="match status" value="1"/>
</dbReference>
<dbReference type="EMBL" id="MT141529">
    <property type="protein sequence ID" value="QJA64925.1"/>
    <property type="molecule type" value="Genomic_DNA"/>
</dbReference>
<dbReference type="EMBL" id="MT142516">
    <property type="protein sequence ID" value="QJA83717.1"/>
    <property type="molecule type" value="Genomic_DNA"/>
</dbReference>
<name>A0A6M3KNV0_9ZZZZ</name>
<gene>
    <name evidence="2" type="ORF">MM415A00259_0042</name>
    <name evidence="1" type="ORF">MM415B00452_0026</name>
</gene>